<dbReference type="EMBL" id="GDID01006064">
    <property type="protein sequence ID" value="JAP90542.1"/>
    <property type="molecule type" value="Transcribed_RNA"/>
</dbReference>
<dbReference type="AlphaFoldDB" id="A0A146K0V7"/>
<organism evidence="1">
    <name type="scientific">Trepomonas sp. PC1</name>
    <dbReference type="NCBI Taxonomy" id="1076344"/>
    <lineage>
        <taxon>Eukaryota</taxon>
        <taxon>Metamonada</taxon>
        <taxon>Diplomonadida</taxon>
        <taxon>Hexamitidae</taxon>
        <taxon>Hexamitinae</taxon>
        <taxon>Trepomonas</taxon>
    </lineage>
</organism>
<evidence type="ECO:0000313" key="1">
    <source>
        <dbReference type="EMBL" id="JAP90542.1"/>
    </source>
</evidence>
<accession>A0A146K0V7</accession>
<dbReference type="Pfam" id="PF13306">
    <property type="entry name" value="LRR_5"/>
    <property type="match status" value="1"/>
</dbReference>
<sequence>CVSLKRFQSNKLQSLLDGCFAYCLILDQINLSKVTTISAECFQYNCSLVNIDIPLCQQLPAKCFQNCFSLQQVKGNFDKISKQSFLDSTNKVNVVSMKDNQLKNENMLRFQEQLCDKFNERS</sequence>
<name>A0A146K0V7_9EUKA</name>
<gene>
    <name evidence="1" type="ORF">TPC1_20159</name>
</gene>
<feature type="non-terminal residue" evidence="1">
    <location>
        <position position="122"/>
    </location>
</feature>
<dbReference type="InterPro" id="IPR032675">
    <property type="entry name" value="LRR_dom_sf"/>
</dbReference>
<feature type="non-terminal residue" evidence="1">
    <location>
        <position position="1"/>
    </location>
</feature>
<protein>
    <submittedName>
        <fullName evidence="1">Leucine rich repeats-containing protein</fullName>
    </submittedName>
</protein>
<dbReference type="InterPro" id="IPR026906">
    <property type="entry name" value="LRR_5"/>
</dbReference>
<dbReference type="Gene3D" id="3.80.10.10">
    <property type="entry name" value="Ribonuclease Inhibitor"/>
    <property type="match status" value="1"/>
</dbReference>
<dbReference type="SUPFAM" id="SSF52058">
    <property type="entry name" value="L domain-like"/>
    <property type="match status" value="1"/>
</dbReference>
<reference evidence="1" key="1">
    <citation type="submission" date="2015-07" db="EMBL/GenBank/DDBJ databases">
        <title>Adaptation to a free-living lifestyle via gene acquisitions in the diplomonad Trepomonas sp. PC1.</title>
        <authorList>
            <person name="Xu F."/>
            <person name="Jerlstrom-Hultqvist J."/>
            <person name="Kolisko M."/>
            <person name="Simpson A.G.B."/>
            <person name="Roger A.J."/>
            <person name="Svard S.G."/>
            <person name="Andersson J.O."/>
        </authorList>
    </citation>
    <scope>NUCLEOTIDE SEQUENCE</scope>
    <source>
        <strain evidence="1">PC1</strain>
    </source>
</reference>
<proteinExistence type="predicted"/>